<keyword evidence="3" id="KW-1185">Reference proteome</keyword>
<feature type="region of interest" description="Disordered" evidence="1">
    <location>
        <begin position="1"/>
        <end position="22"/>
    </location>
</feature>
<evidence type="ECO:0000313" key="3">
    <source>
        <dbReference type="Proteomes" id="UP000595460"/>
    </source>
</evidence>
<accession>A0ABX7BYB4</accession>
<dbReference type="RefSeq" id="WP_201659995.1">
    <property type="nucleotide sequence ID" value="NZ_CP068047.1"/>
</dbReference>
<dbReference type="Proteomes" id="UP000595460">
    <property type="component" value="Chromosome"/>
</dbReference>
<protein>
    <submittedName>
        <fullName evidence="2">Uncharacterized protein</fullName>
    </submittedName>
</protein>
<sequence length="78" mass="8774">MNNAPIQEYEVESYNTDPEGRPQQSDVCMVFAHSAKAAAMKVLNEDLHEIGNVRRLRARVTAVDGVGRKRVTKLYSQL</sequence>
<reference evidence="2 3" key="1">
    <citation type="submission" date="2021-01" db="EMBL/GenBank/DDBJ databases">
        <title>Genome seq and assembly of Devosia sp. G19.</title>
        <authorList>
            <person name="Chhetri G."/>
        </authorList>
    </citation>
    <scope>NUCLEOTIDE SEQUENCE [LARGE SCALE GENOMIC DNA]</scope>
    <source>
        <strain evidence="2 3">G19</strain>
    </source>
</reference>
<organism evidence="2 3">
    <name type="scientific">Devosia oryziradicis</name>
    <dbReference type="NCBI Taxonomy" id="2801335"/>
    <lineage>
        <taxon>Bacteria</taxon>
        <taxon>Pseudomonadati</taxon>
        <taxon>Pseudomonadota</taxon>
        <taxon>Alphaproteobacteria</taxon>
        <taxon>Hyphomicrobiales</taxon>
        <taxon>Devosiaceae</taxon>
        <taxon>Devosia</taxon>
    </lineage>
</organism>
<evidence type="ECO:0000256" key="1">
    <source>
        <dbReference type="SAM" id="MobiDB-lite"/>
    </source>
</evidence>
<evidence type="ECO:0000313" key="2">
    <source>
        <dbReference type="EMBL" id="QQR36950.1"/>
    </source>
</evidence>
<name>A0ABX7BYB4_9HYPH</name>
<dbReference type="EMBL" id="CP068047">
    <property type="protein sequence ID" value="QQR36950.1"/>
    <property type="molecule type" value="Genomic_DNA"/>
</dbReference>
<proteinExistence type="predicted"/>
<gene>
    <name evidence="2" type="ORF">JI749_04805</name>
</gene>